<dbReference type="EMBL" id="CP003539">
    <property type="protein sequence ID" value="AFX99335.1"/>
    <property type="molecule type" value="Genomic_DNA"/>
</dbReference>
<protein>
    <submittedName>
        <fullName evidence="1">Uncharacterized protein</fullName>
    </submittedName>
</protein>
<reference evidence="1 2" key="1">
    <citation type="journal article" date="2012" name="Proc. Natl. Acad. Sci. U.S.A.">
        <title>Genome streamlining and chemical defense in a coral reef symbiosis.</title>
        <authorList>
            <person name="Kwan J.C."/>
            <person name="Donia M.S."/>
            <person name="Han A.W."/>
            <person name="Hirose E."/>
            <person name="Haygood M.G."/>
            <person name="Schmidt E.W."/>
        </authorList>
    </citation>
    <scope>NUCLEOTIDE SEQUENCE [LARGE SCALE GENOMIC DNA]</scope>
    <source>
        <strain evidence="1 2">L2</strain>
    </source>
</reference>
<dbReference type="HOGENOM" id="CLU_3150675_0_0_5"/>
<organism evidence="1 2">
    <name type="scientific">Candidatus Endolissoclinum faulkneri L2</name>
    <dbReference type="NCBI Taxonomy" id="1193729"/>
    <lineage>
        <taxon>Bacteria</taxon>
        <taxon>Pseudomonadati</taxon>
        <taxon>Pseudomonadota</taxon>
        <taxon>Alphaproteobacteria</taxon>
        <taxon>Rhodospirillales</taxon>
        <taxon>Rhodospirillaceae</taxon>
        <taxon>Candidatus Endolissoclinum</taxon>
    </lineage>
</organism>
<gene>
    <name evidence="1" type="ORF">A1OE_1157</name>
</gene>
<dbReference type="Proteomes" id="UP000010077">
    <property type="component" value="Chromosome"/>
</dbReference>
<name>K7YIA4_9PROT</name>
<sequence>MAYYNRCRYFDCWLLRNNKDINCYIQLNKLLFYNTRKYLKTKTKILAK</sequence>
<evidence type="ECO:0000313" key="1">
    <source>
        <dbReference type="EMBL" id="AFX99335.1"/>
    </source>
</evidence>
<proteinExistence type="predicted"/>
<dbReference type="KEGG" id="thal:A1OE_1157"/>
<keyword evidence="2" id="KW-1185">Reference proteome</keyword>
<accession>K7YIA4</accession>
<evidence type="ECO:0000313" key="2">
    <source>
        <dbReference type="Proteomes" id="UP000010077"/>
    </source>
</evidence>
<dbReference type="AlphaFoldDB" id="K7YIA4"/>